<dbReference type="Pfam" id="PF00620">
    <property type="entry name" value="RhoGAP"/>
    <property type="match status" value="1"/>
</dbReference>
<dbReference type="AlphaFoldDB" id="A0A915MGE2"/>
<dbReference type="PANTHER" id="PTHR11941:SF171">
    <property type="entry name" value="SD19268P"/>
    <property type="match status" value="1"/>
</dbReference>
<dbReference type="InterPro" id="IPR002219">
    <property type="entry name" value="PKC_DAG/PE"/>
</dbReference>
<dbReference type="SMART" id="SM00324">
    <property type="entry name" value="RhoGAP"/>
    <property type="match status" value="1"/>
</dbReference>
<accession>A0A915MGE2</accession>
<dbReference type="InterPro" id="IPR008936">
    <property type="entry name" value="Rho_GTPase_activation_prot"/>
</dbReference>
<evidence type="ECO:0000313" key="11">
    <source>
        <dbReference type="WBParaSite" id="scaffold3804_cov294.g7151"/>
    </source>
</evidence>
<dbReference type="WBParaSite" id="scaffold3804_cov294.g7151">
    <property type="protein sequence ID" value="scaffold3804_cov294.g7151"/>
    <property type="gene ID" value="scaffold3804_cov294.g7151"/>
</dbReference>
<dbReference type="PROSITE" id="PS50081">
    <property type="entry name" value="ZF_DAG_PE_2"/>
    <property type="match status" value="1"/>
</dbReference>
<dbReference type="PROSITE" id="PS00479">
    <property type="entry name" value="ZF_DAG_PE_1"/>
    <property type="match status" value="1"/>
</dbReference>
<dbReference type="GO" id="GO:0006635">
    <property type="term" value="P:fatty acid beta-oxidation"/>
    <property type="evidence" value="ECO:0007669"/>
    <property type="project" value="TreeGrafter"/>
</dbReference>
<dbReference type="CDD" id="cd06558">
    <property type="entry name" value="crotonase-like"/>
    <property type="match status" value="1"/>
</dbReference>
<evidence type="ECO:0000256" key="6">
    <source>
        <dbReference type="SAM" id="Coils"/>
    </source>
</evidence>
<dbReference type="GO" id="GO:0046872">
    <property type="term" value="F:metal ion binding"/>
    <property type="evidence" value="ECO:0007669"/>
    <property type="project" value="UniProtKB-KW"/>
</dbReference>
<evidence type="ECO:0000259" key="9">
    <source>
        <dbReference type="PROSITE" id="PS50238"/>
    </source>
</evidence>
<comment type="similarity">
    <text evidence="1 5">Belongs to the enoyl-CoA hydratase/isomerase family.</text>
</comment>
<dbReference type="GO" id="GO:0007165">
    <property type="term" value="P:signal transduction"/>
    <property type="evidence" value="ECO:0007669"/>
    <property type="project" value="InterPro"/>
</dbReference>
<dbReference type="InterPro" id="IPR046349">
    <property type="entry name" value="C1-like_sf"/>
</dbReference>
<keyword evidence="10" id="KW-1185">Reference proteome</keyword>
<dbReference type="GO" id="GO:0016829">
    <property type="term" value="F:lyase activity"/>
    <property type="evidence" value="ECO:0007669"/>
    <property type="project" value="UniProtKB-KW"/>
</dbReference>
<feature type="compositionally biased region" description="Basic and acidic residues" evidence="7">
    <location>
        <begin position="118"/>
        <end position="140"/>
    </location>
</feature>
<dbReference type="InterPro" id="IPR018376">
    <property type="entry name" value="Enoyl-CoA_hyd/isom_CS"/>
</dbReference>
<sequence length="655" mass="73589">MHRTFLRSDSDDLIRLHSFNSLTARSLQHDINSFAIINKLIEELQKVKGEQNQLITKNKQLEEALKQSRRELFGAKKEIEQLRVVNQNLVDKSSQEQNIVNTTYTKSTEMPVPKNRKRTADEQHKNYCSERDGSPPEKILKPHKKENSRLLGVRNTRISSSCDDFPNSRSKLRRDLSPPFIDDNPFGTEHVFETKRNFLRIHCGRCEVAIRFGVNYVKCQRCKATFHEQCRRQAPLPCVVRIMTPKPAGPKSGRPRLGDFCADCRPMVPPLITYCTYHLDNCQDLPFEDIYSNCGIAREVELIAKLFQSNKSFPKLDNYSVLSVAGCVRNFLAQVREPVIPFTYGKDIIKCQENTSNAGNLNSLIGDLPTAHMDTLAHLARHWKRLSAISNDRLTIKALSALLVNAMEALLLLPIDFWVNITSSPGTSHSSLSRNPSQRSNNNQTPKFKTLTIKNGTISESQTGEDTGILLAKMNVPRTKNALSRALFREAVDRLRYDRNARVLIIKSAVPGTFCTGADLKERRQMTEIEVFQFVDFLRRTFNEISALPFPVLAAIDGYALGGGLELAMACDIRIASPQSKLGLVETKLAIIPGAGGTQRLPRIVGLAKAKELIFTGKVLTGSEALSIGLIMPTKDRLEALKAFAEKREPKYKGE</sequence>
<evidence type="ECO:0000256" key="3">
    <source>
        <dbReference type="ARBA" id="ARBA00022833"/>
    </source>
</evidence>
<evidence type="ECO:0000256" key="5">
    <source>
        <dbReference type="RuleBase" id="RU003707"/>
    </source>
</evidence>
<feature type="domain" description="Rho-GAP" evidence="9">
    <location>
        <begin position="255"/>
        <end position="433"/>
    </location>
</feature>
<dbReference type="InterPro" id="IPR000198">
    <property type="entry name" value="RhoGAP_dom"/>
</dbReference>
<feature type="region of interest" description="Disordered" evidence="7">
    <location>
        <begin position="109"/>
        <end position="140"/>
    </location>
</feature>
<evidence type="ECO:0000259" key="8">
    <source>
        <dbReference type="PROSITE" id="PS50081"/>
    </source>
</evidence>
<evidence type="ECO:0000313" key="10">
    <source>
        <dbReference type="Proteomes" id="UP000887561"/>
    </source>
</evidence>
<reference evidence="11" key="1">
    <citation type="submission" date="2022-11" db="UniProtKB">
        <authorList>
            <consortium name="WormBaseParasite"/>
        </authorList>
    </citation>
    <scope>IDENTIFICATION</scope>
</reference>
<protein>
    <submittedName>
        <fullName evidence="11">Uncharacterized protein</fullName>
    </submittedName>
</protein>
<keyword evidence="4" id="KW-0456">Lyase</keyword>
<organism evidence="10 11">
    <name type="scientific">Meloidogyne javanica</name>
    <name type="common">Root-knot nematode worm</name>
    <dbReference type="NCBI Taxonomy" id="6303"/>
    <lineage>
        <taxon>Eukaryota</taxon>
        <taxon>Metazoa</taxon>
        <taxon>Ecdysozoa</taxon>
        <taxon>Nematoda</taxon>
        <taxon>Chromadorea</taxon>
        <taxon>Rhabditida</taxon>
        <taxon>Tylenchina</taxon>
        <taxon>Tylenchomorpha</taxon>
        <taxon>Tylenchoidea</taxon>
        <taxon>Meloidogynidae</taxon>
        <taxon>Meloidogyninae</taxon>
        <taxon>Meloidogyne</taxon>
        <taxon>Meloidogyne incognita group</taxon>
    </lineage>
</organism>
<evidence type="ECO:0000256" key="1">
    <source>
        <dbReference type="ARBA" id="ARBA00005254"/>
    </source>
</evidence>
<evidence type="ECO:0000256" key="7">
    <source>
        <dbReference type="SAM" id="MobiDB-lite"/>
    </source>
</evidence>
<dbReference type="CDD" id="cd20821">
    <property type="entry name" value="C1_MgcRacGAP"/>
    <property type="match status" value="1"/>
</dbReference>
<keyword evidence="3" id="KW-0862">Zinc</keyword>
<dbReference type="Pfam" id="PF00378">
    <property type="entry name" value="ECH_1"/>
    <property type="match status" value="1"/>
</dbReference>
<dbReference type="InterPro" id="IPR029045">
    <property type="entry name" value="ClpP/crotonase-like_dom_sf"/>
</dbReference>
<keyword evidence="2" id="KW-0479">Metal-binding</keyword>
<name>A0A915MGE2_MELJA</name>
<evidence type="ECO:0000256" key="2">
    <source>
        <dbReference type="ARBA" id="ARBA00022723"/>
    </source>
</evidence>
<dbReference type="Gene3D" id="3.30.60.20">
    <property type="match status" value="1"/>
</dbReference>
<feature type="domain" description="Phorbol-ester/DAG-type" evidence="8">
    <location>
        <begin position="189"/>
        <end position="238"/>
    </location>
</feature>
<dbReference type="FunFam" id="3.90.226.10:FF:000009">
    <property type="entry name" value="Carnitinyl-CoA dehydratase"/>
    <property type="match status" value="1"/>
</dbReference>
<dbReference type="InterPro" id="IPR001753">
    <property type="entry name" value="Enoyl-CoA_hydra/iso"/>
</dbReference>
<proteinExistence type="inferred from homology"/>
<feature type="coiled-coil region" evidence="6">
    <location>
        <begin position="37"/>
        <end position="85"/>
    </location>
</feature>
<dbReference type="PANTHER" id="PTHR11941">
    <property type="entry name" value="ENOYL-COA HYDRATASE-RELATED"/>
    <property type="match status" value="1"/>
</dbReference>
<feature type="compositionally biased region" description="Low complexity" evidence="7">
    <location>
        <begin position="427"/>
        <end position="444"/>
    </location>
</feature>
<dbReference type="Gene3D" id="1.10.555.10">
    <property type="entry name" value="Rho GTPase activation protein"/>
    <property type="match status" value="1"/>
</dbReference>
<dbReference type="Proteomes" id="UP000887561">
    <property type="component" value="Unplaced"/>
</dbReference>
<dbReference type="SUPFAM" id="SSF52096">
    <property type="entry name" value="ClpP/crotonase"/>
    <property type="match status" value="1"/>
</dbReference>
<evidence type="ECO:0000256" key="4">
    <source>
        <dbReference type="ARBA" id="ARBA00023239"/>
    </source>
</evidence>
<dbReference type="PROSITE" id="PS50238">
    <property type="entry name" value="RHOGAP"/>
    <property type="match status" value="1"/>
</dbReference>
<dbReference type="SUPFAM" id="SSF48350">
    <property type="entry name" value="GTPase activation domain, GAP"/>
    <property type="match status" value="1"/>
</dbReference>
<dbReference type="PROSITE" id="PS00166">
    <property type="entry name" value="ENOYL_COA_HYDRATASE"/>
    <property type="match status" value="1"/>
</dbReference>
<dbReference type="GO" id="GO:0005739">
    <property type="term" value="C:mitochondrion"/>
    <property type="evidence" value="ECO:0007669"/>
    <property type="project" value="TreeGrafter"/>
</dbReference>
<dbReference type="SUPFAM" id="SSF57889">
    <property type="entry name" value="Cysteine-rich domain"/>
    <property type="match status" value="1"/>
</dbReference>
<dbReference type="Gene3D" id="3.90.226.10">
    <property type="entry name" value="2-enoyl-CoA Hydratase, Chain A, domain 1"/>
    <property type="match status" value="1"/>
</dbReference>
<keyword evidence="6" id="KW-0175">Coiled coil</keyword>
<feature type="region of interest" description="Disordered" evidence="7">
    <location>
        <begin position="427"/>
        <end position="447"/>
    </location>
</feature>